<proteinExistence type="inferred from homology"/>
<dbReference type="Pfam" id="PF00857">
    <property type="entry name" value="Isochorismatase"/>
    <property type="match status" value="1"/>
</dbReference>
<sequence>MKALINIDYTNDFVADDGALTSGKPGQAIHDKIVELTKAFHQSGDFVVFAIDKHVEGDTYHPESKVFPPHNIDGTEGRLLYGDLEEVYQSIKEDRHVYYTDKTRFSAFQGTDLELKLRERNISELHLVGVVTDICILHTAVEAFNKGFNVVVHKEGVASFNEAGHEWALSHFTDTLGFEVR</sequence>
<comment type="caution">
    <text evidence="4">The sequence shown here is derived from an EMBL/GenBank/DDBJ whole genome shotgun (WGS) entry which is preliminary data.</text>
</comment>
<evidence type="ECO:0000313" key="5">
    <source>
        <dbReference type="Proteomes" id="UP001501166"/>
    </source>
</evidence>
<comment type="similarity">
    <text evidence="1">Belongs to the isochorismatase family.</text>
</comment>
<accession>A0ABN0XHC3</accession>
<name>A0ABN0XHC3_9LACT</name>
<dbReference type="CDD" id="cd00431">
    <property type="entry name" value="cysteine_hydrolases"/>
    <property type="match status" value="1"/>
</dbReference>
<evidence type="ECO:0000313" key="4">
    <source>
        <dbReference type="EMBL" id="GAA0363864.1"/>
    </source>
</evidence>
<dbReference type="SUPFAM" id="SSF52499">
    <property type="entry name" value="Isochorismatase-like hydrolases"/>
    <property type="match status" value="1"/>
</dbReference>
<dbReference type="Proteomes" id="UP001501166">
    <property type="component" value="Unassembled WGS sequence"/>
</dbReference>
<dbReference type="InterPro" id="IPR036380">
    <property type="entry name" value="Isochorismatase-like_sf"/>
</dbReference>
<dbReference type="PANTHER" id="PTHR43540">
    <property type="entry name" value="PEROXYUREIDOACRYLATE/UREIDOACRYLATE AMIDOHYDROLASE-RELATED"/>
    <property type="match status" value="1"/>
</dbReference>
<gene>
    <name evidence="4" type="ORF">GCM10008932_15410</name>
</gene>
<dbReference type="InterPro" id="IPR050272">
    <property type="entry name" value="Isochorismatase-like_hydrls"/>
</dbReference>
<dbReference type="PANTHER" id="PTHR43540:SF10">
    <property type="entry name" value="ISOCHORISMATASE"/>
    <property type="match status" value="1"/>
</dbReference>
<evidence type="ECO:0000256" key="1">
    <source>
        <dbReference type="ARBA" id="ARBA00006336"/>
    </source>
</evidence>
<dbReference type="EMBL" id="BAAACW010000095">
    <property type="protein sequence ID" value="GAA0363864.1"/>
    <property type="molecule type" value="Genomic_DNA"/>
</dbReference>
<keyword evidence="5" id="KW-1185">Reference proteome</keyword>
<dbReference type="InterPro" id="IPR000868">
    <property type="entry name" value="Isochorismatase-like_dom"/>
</dbReference>
<organism evidence="4 5">
    <name type="scientific">Alkalibacterium iburiense</name>
    <dbReference type="NCBI Taxonomy" id="290589"/>
    <lineage>
        <taxon>Bacteria</taxon>
        <taxon>Bacillati</taxon>
        <taxon>Bacillota</taxon>
        <taxon>Bacilli</taxon>
        <taxon>Lactobacillales</taxon>
        <taxon>Carnobacteriaceae</taxon>
        <taxon>Alkalibacterium</taxon>
    </lineage>
</organism>
<evidence type="ECO:0000256" key="2">
    <source>
        <dbReference type="ARBA" id="ARBA00022801"/>
    </source>
</evidence>
<dbReference type="GO" id="GO:0016787">
    <property type="term" value="F:hydrolase activity"/>
    <property type="evidence" value="ECO:0007669"/>
    <property type="project" value="UniProtKB-KW"/>
</dbReference>
<feature type="domain" description="Isochorismatase-like" evidence="3">
    <location>
        <begin position="3"/>
        <end position="173"/>
    </location>
</feature>
<dbReference type="Gene3D" id="3.40.50.850">
    <property type="entry name" value="Isochorismatase-like"/>
    <property type="match status" value="1"/>
</dbReference>
<reference evidence="4 5" key="1">
    <citation type="journal article" date="2019" name="Int. J. Syst. Evol. Microbiol.">
        <title>The Global Catalogue of Microorganisms (GCM) 10K type strain sequencing project: providing services to taxonomists for standard genome sequencing and annotation.</title>
        <authorList>
            <consortium name="The Broad Institute Genomics Platform"/>
            <consortium name="The Broad Institute Genome Sequencing Center for Infectious Disease"/>
            <person name="Wu L."/>
            <person name="Ma J."/>
        </authorList>
    </citation>
    <scope>NUCLEOTIDE SEQUENCE [LARGE SCALE GENOMIC DNA]</scope>
    <source>
        <strain evidence="4 5">JCM 12662</strain>
    </source>
</reference>
<evidence type="ECO:0000259" key="3">
    <source>
        <dbReference type="Pfam" id="PF00857"/>
    </source>
</evidence>
<keyword evidence="2 4" id="KW-0378">Hydrolase</keyword>
<protein>
    <submittedName>
        <fullName evidence="4">Cysteine hydrolase</fullName>
    </submittedName>
</protein>
<dbReference type="RefSeq" id="WP_343755367.1">
    <property type="nucleotide sequence ID" value="NZ_BAAACW010000095.1"/>
</dbReference>